<sequence length="99" mass="10768">MLVTKFERHHTAGLGPYGIGGTGNPEGNRPGRLLPVYLHRVQPPLTDGEVRAVIAVKIGDGQVAVVCAGWQLDHSTRRKTGEKAYWASVIPVSKSRQKK</sequence>
<feature type="compositionally biased region" description="Gly residues" evidence="1">
    <location>
        <begin position="15"/>
        <end position="24"/>
    </location>
</feature>
<organism evidence="2 3">
    <name type="scientific">Hymenobacter rubripertinctus</name>
    <dbReference type="NCBI Taxonomy" id="2029981"/>
    <lineage>
        <taxon>Bacteria</taxon>
        <taxon>Pseudomonadati</taxon>
        <taxon>Bacteroidota</taxon>
        <taxon>Cytophagia</taxon>
        <taxon>Cytophagales</taxon>
        <taxon>Hymenobacteraceae</taxon>
        <taxon>Hymenobacter</taxon>
    </lineage>
</organism>
<keyword evidence="3" id="KW-1185">Reference proteome</keyword>
<reference evidence="2 3" key="2">
    <citation type="submission" date="2019-01" db="EMBL/GenBank/DDBJ databases">
        <title>Hymenobacter humicola sp. nov., isolated from soils in Antarctica.</title>
        <authorList>
            <person name="Sedlacek I."/>
            <person name="Holochova P."/>
            <person name="Kralova S."/>
            <person name="Pantucek R."/>
            <person name="Stankova E."/>
            <person name="Vrbovska V."/>
            <person name="Kristofova L."/>
            <person name="Svec P."/>
            <person name="Busse H.-J."/>
        </authorList>
    </citation>
    <scope>NUCLEOTIDE SEQUENCE [LARGE SCALE GENOMIC DNA]</scope>
    <source>
        <strain evidence="2 3">CCM 8852</strain>
    </source>
</reference>
<dbReference type="EMBL" id="QYCN01000003">
    <property type="protein sequence ID" value="RIY13270.1"/>
    <property type="molecule type" value="Genomic_DNA"/>
</dbReference>
<reference evidence="2 3" key="1">
    <citation type="submission" date="2018-09" db="EMBL/GenBank/DDBJ databases">
        <authorList>
            <person name="Zeman M."/>
            <person name="Pardy F."/>
        </authorList>
    </citation>
    <scope>NUCLEOTIDE SEQUENCE [LARGE SCALE GENOMIC DNA]</scope>
    <source>
        <strain evidence="2 3">CCM 8852</strain>
    </source>
</reference>
<name>A0A418R6R5_9BACT</name>
<accession>A0A418R6R5</accession>
<comment type="caution">
    <text evidence="2">The sequence shown here is derived from an EMBL/GenBank/DDBJ whole genome shotgun (WGS) entry which is preliminary data.</text>
</comment>
<proteinExistence type="predicted"/>
<evidence type="ECO:0000313" key="2">
    <source>
        <dbReference type="EMBL" id="RIY13270.1"/>
    </source>
</evidence>
<protein>
    <submittedName>
        <fullName evidence="2">Uncharacterized protein</fullName>
    </submittedName>
</protein>
<dbReference type="Proteomes" id="UP000284250">
    <property type="component" value="Unassembled WGS sequence"/>
</dbReference>
<gene>
    <name evidence="2" type="ORF">D0T11_02210</name>
</gene>
<evidence type="ECO:0000313" key="3">
    <source>
        <dbReference type="Proteomes" id="UP000284250"/>
    </source>
</evidence>
<feature type="region of interest" description="Disordered" evidence="1">
    <location>
        <begin position="1"/>
        <end position="31"/>
    </location>
</feature>
<evidence type="ECO:0000256" key="1">
    <source>
        <dbReference type="SAM" id="MobiDB-lite"/>
    </source>
</evidence>
<feature type="compositionally biased region" description="Basic and acidic residues" evidence="1">
    <location>
        <begin position="1"/>
        <end position="10"/>
    </location>
</feature>
<dbReference type="AlphaFoldDB" id="A0A418R6R5"/>